<dbReference type="RefSeq" id="WP_125206104.1">
    <property type="nucleotide sequence ID" value="NZ_AP025739.1"/>
</dbReference>
<reference evidence="1 2" key="1">
    <citation type="journal article" date="2019" name="Int. J. Syst. Evol. Microbiol.">
        <title>Capsulimonas corticalis gen. nov., sp. nov., an aerobic capsulated bacterium, of a novel bacterial order, Capsulimonadales ord. nov., of the class Armatimonadia of the phylum Armatimonadetes.</title>
        <authorList>
            <person name="Li J."/>
            <person name="Kudo C."/>
            <person name="Tonouchi A."/>
        </authorList>
    </citation>
    <scope>NUCLEOTIDE SEQUENCE [LARGE SCALE GENOMIC DNA]</scope>
    <source>
        <strain evidence="1 2">AX-7</strain>
    </source>
</reference>
<proteinExistence type="predicted"/>
<keyword evidence="2" id="KW-1185">Reference proteome</keyword>
<dbReference type="KEGG" id="ccot:CCAX7_60030"/>
<evidence type="ECO:0000313" key="2">
    <source>
        <dbReference type="Proteomes" id="UP000287394"/>
    </source>
</evidence>
<dbReference type="OrthoDB" id="9802385at2"/>
<evidence type="ECO:0000313" key="1">
    <source>
        <dbReference type="EMBL" id="BDI33952.1"/>
    </source>
</evidence>
<sequence length="253" mass="28700">MPDNLVPTDSAEAILAQFSTAFTVRNLMTPRSDLIGADSLQEALGKHERHGFDVISYPSTGTIKGYFYQGKSFALLTPSDLVSCDTSLLDLLSLLAEREFFFALHGTQISGYVHFSDLNKPLMRTPFFILLEATERHLLSTLRHSVTEDQARNELSVFRINQIRHYLEAANQNRSDTTFWDVLGLRDILKIARRHDFARLSSTETLTEVQAEDLINLRNKVAHGGHLLVKEHSTVERLIDLQKLCTQLRQMNS</sequence>
<dbReference type="Proteomes" id="UP000287394">
    <property type="component" value="Chromosome"/>
</dbReference>
<protein>
    <submittedName>
        <fullName evidence="1">Uncharacterized protein</fullName>
    </submittedName>
</protein>
<organism evidence="1 2">
    <name type="scientific">Capsulimonas corticalis</name>
    <dbReference type="NCBI Taxonomy" id="2219043"/>
    <lineage>
        <taxon>Bacteria</taxon>
        <taxon>Bacillati</taxon>
        <taxon>Armatimonadota</taxon>
        <taxon>Armatimonadia</taxon>
        <taxon>Capsulimonadales</taxon>
        <taxon>Capsulimonadaceae</taxon>
        <taxon>Capsulimonas</taxon>
    </lineage>
</organism>
<dbReference type="AlphaFoldDB" id="A0A402CZK1"/>
<dbReference type="EMBL" id="AP025739">
    <property type="protein sequence ID" value="BDI33952.1"/>
    <property type="molecule type" value="Genomic_DNA"/>
</dbReference>
<gene>
    <name evidence="1" type="ORF">CCAX7_60030</name>
</gene>
<name>A0A402CZK1_9BACT</name>
<accession>A0A402CZK1</accession>